<dbReference type="PROSITE" id="PS00870">
    <property type="entry name" value="CLPAB_1"/>
    <property type="match status" value="1"/>
</dbReference>
<dbReference type="InterPro" id="IPR013461">
    <property type="entry name" value="ClpA"/>
</dbReference>
<evidence type="ECO:0000313" key="11">
    <source>
        <dbReference type="Proteomes" id="UP000321638"/>
    </source>
</evidence>
<evidence type="ECO:0000256" key="7">
    <source>
        <dbReference type="RuleBase" id="RU004432"/>
    </source>
</evidence>
<evidence type="ECO:0000256" key="1">
    <source>
        <dbReference type="ARBA" id="ARBA00008675"/>
    </source>
</evidence>
<gene>
    <name evidence="10" type="primary">clpA</name>
    <name evidence="10" type="ORF">FHP25_17765</name>
</gene>
<dbReference type="SUPFAM" id="SSF81923">
    <property type="entry name" value="Double Clp-N motif"/>
    <property type="match status" value="1"/>
</dbReference>
<dbReference type="InterPro" id="IPR028299">
    <property type="entry name" value="ClpA/B_CS2"/>
</dbReference>
<dbReference type="InterPro" id="IPR050130">
    <property type="entry name" value="ClpA_ClpB"/>
</dbReference>
<keyword evidence="2 6" id="KW-0677">Repeat</keyword>
<protein>
    <submittedName>
        <fullName evidence="10">ATP-dependent Clp protease ATP-binding subunit ClpA</fullName>
    </submittedName>
</protein>
<dbReference type="SMART" id="SM00382">
    <property type="entry name" value="AAA"/>
    <property type="match status" value="2"/>
</dbReference>
<keyword evidence="10" id="KW-0645">Protease</keyword>
<dbReference type="RefSeq" id="WP_147848296.1">
    <property type="nucleotide sequence ID" value="NZ_VDUZ01000019.1"/>
</dbReference>
<dbReference type="FunFam" id="3.40.50.300:FF:000010">
    <property type="entry name" value="Chaperone clpB 1, putative"/>
    <property type="match status" value="1"/>
</dbReference>
<evidence type="ECO:0000256" key="2">
    <source>
        <dbReference type="ARBA" id="ARBA00022737"/>
    </source>
</evidence>
<dbReference type="GO" id="GO:0006508">
    <property type="term" value="P:proteolysis"/>
    <property type="evidence" value="ECO:0007669"/>
    <property type="project" value="UniProtKB-KW"/>
</dbReference>
<dbReference type="InterPro" id="IPR027417">
    <property type="entry name" value="P-loop_NTPase"/>
</dbReference>
<dbReference type="PROSITE" id="PS00871">
    <property type="entry name" value="CLPAB_2"/>
    <property type="match status" value="1"/>
</dbReference>
<dbReference type="GO" id="GO:0034605">
    <property type="term" value="P:cellular response to heat"/>
    <property type="evidence" value="ECO:0007669"/>
    <property type="project" value="TreeGrafter"/>
</dbReference>
<evidence type="ECO:0000256" key="4">
    <source>
        <dbReference type="ARBA" id="ARBA00022840"/>
    </source>
</evidence>
<dbReference type="GO" id="GO:0008233">
    <property type="term" value="F:peptidase activity"/>
    <property type="evidence" value="ECO:0007669"/>
    <property type="project" value="UniProtKB-KW"/>
</dbReference>
<dbReference type="Pfam" id="PF02861">
    <property type="entry name" value="Clp_N"/>
    <property type="match status" value="1"/>
</dbReference>
<dbReference type="InterPro" id="IPR001270">
    <property type="entry name" value="ClpA/B"/>
</dbReference>
<dbReference type="Proteomes" id="UP000321638">
    <property type="component" value="Unassembled WGS sequence"/>
</dbReference>
<evidence type="ECO:0000256" key="5">
    <source>
        <dbReference type="ARBA" id="ARBA00023186"/>
    </source>
</evidence>
<name>A0A5C8PKD6_9HYPH</name>
<dbReference type="PANTHER" id="PTHR11638:SF111">
    <property type="entry name" value="ATP-DEPENDENT CLP PROTEASE ATP-BINDING SUBUNIT CLPA"/>
    <property type="match status" value="1"/>
</dbReference>
<dbReference type="FunFam" id="3.40.50.300:FF:000025">
    <property type="entry name" value="ATP-dependent Clp protease subunit"/>
    <property type="match status" value="1"/>
</dbReference>
<dbReference type="Gene3D" id="1.10.8.60">
    <property type="match status" value="2"/>
</dbReference>
<keyword evidence="5 7" id="KW-0143">Chaperone</keyword>
<dbReference type="InterPro" id="IPR036628">
    <property type="entry name" value="Clp_N_dom_sf"/>
</dbReference>
<dbReference type="InterPro" id="IPR003593">
    <property type="entry name" value="AAA+_ATPase"/>
</dbReference>
<reference evidence="10 11" key="1">
    <citation type="submission" date="2019-06" db="EMBL/GenBank/DDBJ databases">
        <title>New taxonomy in bacterial strain CC-CFT640, isolated from vineyard.</title>
        <authorList>
            <person name="Lin S.-Y."/>
            <person name="Tsai C.-F."/>
            <person name="Young C.-C."/>
        </authorList>
    </citation>
    <scope>NUCLEOTIDE SEQUENCE [LARGE SCALE GENOMIC DNA]</scope>
    <source>
        <strain evidence="10 11">CC-CFT640</strain>
    </source>
</reference>
<dbReference type="PROSITE" id="PS51903">
    <property type="entry name" value="CLP_R"/>
    <property type="match status" value="1"/>
</dbReference>
<evidence type="ECO:0000256" key="8">
    <source>
        <dbReference type="SAM" id="MobiDB-lite"/>
    </source>
</evidence>
<dbReference type="Gene3D" id="1.10.1780.10">
    <property type="entry name" value="Clp, N-terminal domain"/>
    <property type="match status" value="1"/>
</dbReference>
<dbReference type="InterPro" id="IPR041546">
    <property type="entry name" value="ClpA/ClpB_AAA_lid"/>
</dbReference>
<dbReference type="NCBIfam" id="TIGR02639">
    <property type="entry name" value="ClpA"/>
    <property type="match status" value="1"/>
</dbReference>
<evidence type="ECO:0000256" key="6">
    <source>
        <dbReference type="PROSITE-ProRule" id="PRU01251"/>
    </source>
</evidence>
<dbReference type="OrthoDB" id="9803641at2"/>
<dbReference type="EMBL" id="VDUZ01000019">
    <property type="protein sequence ID" value="TXL74331.1"/>
    <property type="molecule type" value="Genomic_DNA"/>
</dbReference>
<dbReference type="AlphaFoldDB" id="A0A5C8PKD6"/>
<feature type="compositionally biased region" description="Basic and acidic residues" evidence="8">
    <location>
        <begin position="146"/>
        <end position="157"/>
    </location>
</feature>
<dbReference type="GO" id="GO:0016887">
    <property type="term" value="F:ATP hydrolysis activity"/>
    <property type="evidence" value="ECO:0007669"/>
    <property type="project" value="InterPro"/>
</dbReference>
<dbReference type="Pfam" id="PF07724">
    <property type="entry name" value="AAA_2"/>
    <property type="match status" value="1"/>
</dbReference>
<dbReference type="Gene3D" id="3.40.50.300">
    <property type="entry name" value="P-loop containing nucleotide triphosphate hydrolases"/>
    <property type="match status" value="2"/>
</dbReference>
<dbReference type="GO" id="GO:0043335">
    <property type="term" value="P:protein unfolding"/>
    <property type="evidence" value="ECO:0007669"/>
    <property type="project" value="InterPro"/>
</dbReference>
<keyword evidence="10" id="KW-0378">Hydrolase</keyword>
<feature type="domain" description="Clp R" evidence="9">
    <location>
        <begin position="1"/>
        <end position="144"/>
    </location>
</feature>
<keyword evidence="4 7" id="KW-0067">ATP-binding</keyword>
<organism evidence="10 11">
    <name type="scientific">Vineibacter terrae</name>
    <dbReference type="NCBI Taxonomy" id="2586908"/>
    <lineage>
        <taxon>Bacteria</taxon>
        <taxon>Pseudomonadati</taxon>
        <taxon>Pseudomonadota</taxon>
        <taxon>Alphaproteobacteria</taxon>
        <taxon>Hyphomicrobiales</taxon>
        <taxon>Vineibacter</taxon>
    </lineage>
</organism>
<dbReference type="InterPro" id="IPR004176">
    <property type="entry name" value="Clp_R_N"/>
</dbReference>
<dbReference type="Pfam" id="PF10431">
    <property type="entry name" value="ClpB_D2-small"/>
    <property type="match status" value="1"/>
</dbReference>
<evidence type="ECO:0000313" key="10">
    <source>
        <dbReference type="EMBL" id="TXL74331.1"/>
    </source>
</evidence>
<dbReference type="CDD" id="cd00009">
    <property type="entry name" value="AAA"/>
    <property type="match status" value="1"/>
</dbReference>
<dbReference type="InterPro" id="IPR019489">
    <property type="entry name" value="Clp_ATPase_C"/>
</dbReference>
<dbReference type="SUPFAM" id="SSF52540">
    <property type="entry name" value="P-loop containing nucleoside triphosphate hydrolases"/>
    <property type="match status" value="2"/>
</dbReference>
<dbReference type="GO" id="GO:0005524">
    <property type="term" value="F:ATP binding"/>
    <property type="evidence" value="ECO:0007669"/>
    <property type="project" value="UniProtKB-KW"/>
</dbReference>
<evidence type="ECO:0000259" key="9">
    <source>
        <dbReference type="PROSITE" id="PS51903"/>
    </source>
</evidence>
<dbReference type="Pfam" id="PF00004">
    <property type="entry name" value="AAA"/>
    <property type="match status" value="1"/>
</dbReference>
<comment type="similarity">
    <text evidence="1 7">Belongs to the ClpA/ClpB family.</text>
</comment>
<comment type="caution">
    <text evidence="10">The sequence shown here is derived from an EMBL/GenBank/DDBJ whole genome shotgun (WGS) entry which is preliminary data.</text>
</comment>
<dbReference type="GO" id="GO:0005737">
    <property type="term" value="C:cytoplasm"/>
    <property type="evidence" value="ECO:0007669"/>
    <property type="project" value="TreeGrafter"/>
</dbReference>
<dbReference type="CDD" id="cd19499">
    <property type="entry name" value="RecA-like_ClpB_Hsp104-like"/>
    <property type="match status" value="1"/>
</dbReference>
<feature type="region of interest" description="Disordered" evidence="8">
    <location>
        <begin position="145"/>
        <end position="165"/>
    </location>
</feature>
<dbReference type="PANTHER" id="PTHR11638">
    <property type="entry name" value="ATP-DEPENDENT CLP PROTEASE"/>
    <property type="match status" value="1"/>
</dbReference>
<dbReference type="PRINTS" id="PR00300">
    <property type="entry name" value="CLPPROTEASEA"/>
</dbReference>
<dbReference type="InterPro" id="IPR003959">
    <property type="entry name" value="ATPase_AAA_core"/>
</dbReference>
<dbReference type="Pfam" id="PF17871">
    <property type="entry name" value="AAA_lid_9"/>
    <property type="match status" value="1"/>
</dbReference>
<keyword evidence="11" id="KW-1185">Reference proteome</keyword>
<proteinExistence type="inferred from homology"/>
<keyword evidence="3 7" id="KW-0547">Nucleotide-binding</keyword>
<dbReference type="InterPro" id="IPR018368">
    <property type="entry name" value="ClpA/B_CS1"/>
</dbReference>
<evidence type="ECO:0000256" key="3">
    <source>
        <dbReference type="ARBA" id="ARBA00022741"/>
    </source>
</evidence>
<sequence>MLSKNLEQSLHRALRLANERRHEYATLEHLLLSLLDDADATAVLKACGVDLERLRRDLGRYVDNELAGLVTDSVGDPQPTAGFQRVVQRAAIHVQSSGREEVTGANVLVAIFSERESHAVYFLQQQGMSRLDAVNFISHGIAKTPGRGESRRVRGADEDSPGAEKVVKDGGEALQAYCVDLNQKARDGKIDPLIGRELELERTMQILCRRTKNNPLYVGDPGVGKTAIAEGLARRIVEGSVPDVLKSCTIYALDMGALLAGTRYRGDFEERLKAVLNELKAREGSILFIDEIHTVIGAGATSGGAMDASNLLKPSLQSGELRCVGSTTYKEYRNHFEKDRALVRRFQKIDVPEPTQSDAIKIMEGLKPVYEEHHKVSYTDEAVKASVELSSRYINDRKLPDKAIDVIDEVGAAQMLKTEDQRKKIIDVVDIEEIVAKIARIPPKSVSKDDTEMLHHLERNLKTVVYGQDRAVEQLVAAIKLARAGLRAPEKPIGSYLLAGPTGVGKTEVTRQLAKLLGLELVRFDMSEYMERHSVSRLIGAPPGYVGFDQGGLLTDQVNQHPHCVVLLDEIEKAHPDVFNILLQIMDYGKLTDHNGRNVDFRNVILCMTTNAGAAELARAPVGFGRETRADEDDDSINRLFAPEFRNRLDAIIKFANLGAEIVGMVVDKFIAELEVQLADRRVLFELTDEARKWLAVRGYDRLYGARPLARIIQEHVKKPLADEILFGRLKDGGVVKIRVEDDKLVFDFPPPAAEKPPAPPEPVMVE</sequence>
<dbReference type="SMART" id="SM01086">
    <property type="entry name" value="ClpB_D2-small"/>
    <property type="match status" value="1"/>
</dbReference>
<accession>A0A5C8PKD6</accession>